<gene>
    <name evidence="5" type="ORF">SAMN04488506_1485</name>
</gene>
<dbReference type="PANTHER" id="PTHR30146">
    <property type="entry name" value="LACI-RELATED TRANSCRIPTIONAL REPRESSOR"/>
    <property type="match status" value="1"/>
</dbReference>
<dbReference type="PANTHER" id="PTHR30146:SF154">
    <property type="entry name" value="TRANSCRIPTION REGULATOR, MEMBER OF GALR FAMILY"/>
    <property type="match status" value="1"/>
</dbReference>
<keyword evidence="2" id="KW-0238">DNA-binding</keyword>
<dbReference type="EMBL" id="FOXW01000005">
    <property type="protein sequence ID" value="SFQ33014.1"/>
    <property type="molecule type" value="Genomic_DNA"/>
</dbReference>
<dbReference type="Gene3D" id="1.10.260.40">
    <property type="entry name" value="lambda repressor-like DNA-binding domains"/>
    <property type="match status" value="1"/>
</dbReference>
<dbReference type="PRINTS" id="PR00036">
    <property type="entry name" value="HTHLACI"/>
</dbReference>
<keyword evidence="3" id="KW-0804">Transcription</keyword>
<dbReference type="InterPro" id="IPR000843">
    <property type="entry name" value="HTH_LacI"/>
</dbReference>
<dbReference type="PROSITE" id="PS50932">
    <property type="entry name" value="HTH_LACI_2"/>
    <property type="match status" value="1"/>
</dbReference>
<dbReference type="CDD" id="cd01392">
    <property type="entry name" value="HTH_LacI"/>
    <property type="match status" value="1"/>
</dbReference>
<evidence type="ECO:0000256" key="2">
    <source>
        <dbReference type="ARBA" id="ARBA00023125"/>
    </source>
</evidence>
<keyword evidence="6" id="KW-1185">Reference proteome</keyword>
<evidence type="ECO:0000259" key="4">
    <source>
        <dbReference type="PROSITE" id="PS50932"/>
    </source>
</evidence>
<evidence type="ECO:0000313" key="5">
    <source>
        <dbReference type="EMBL" id="SFQ33014.1"/>
    </source>
</evidence>
<dbReference type="InterPro" id="IPR028082">
    <property type="entry name" value="Peripla_BP_I"/>
</dbReference>
<dbReference type="SMART" id="SM00354">
    <property type="entry name" value="HTH_LACI"/>
    <property type="match status" value="1"/>
</dbReference>
<proteinExistence type="predicted"/>
<evidence type="ECO:0000256" key="3">
    <source>
        <dbReference type="ARBA" id="ARBA00023163"/>
    </source>
</evidence>
<dbReference type="OrthoDB" id="3180992at2"/>
<evidence type="ECO:0000313" key="6">
    <source>
        <dbReference type="Proteomes" id="UP000199136"/>
    </source>
</evidence>
<name>A0A1I5XM52_9LACT</name>
<dbReference type="STRING" id="82801.SAMN04488506_1485"/>
<dbReference type="GO" id="GO:0000976">
    <property type="term" value="F:transcription cis-regulatory region binding"/>
    <property type="evidence" value="ECO:0007669"/>
    <property type="project" value="TreeGrafter"/>
</dbReference>
<sequence length="331" mass="36473">MVTINDIAQKAGVAKSTVSRYLNGGSVSQKTRDKIDKIVNETGYSPNTFAQSLKAKNTKMIGIIVPRLDSYSANEVLSSVDRTLREKEYQLLITNTDQSSEREIENIYTLAKQKVAGIILMATVVTEEHKKVISEIDVPVLLLGQQAEGLHSIGHQEFEAGYAMGRHAGSLGHKNFLYFSVFKEDIAVGQHRANGVLTALNEETDVNVDIIETSFSFTKAYELALEILPKTNATYILCATDNIAMAVLKAAHTLQLRIPDDFSLSGFGGYEVTSIVSPSITTVKYGYKELGETAVEKLFQLIKGESIEENTLIPNYLLKRESTVSNVKKVE</sequence>
<dbReference type="InterPro" id="IPR010982">
    <property type="entry name" value="Lambda_DNA-bd_dom_sf"/>
</dbReference>
<dbReference type="Pfam" id="PF00356">
    <property type="entry name" value="LacI"/>
    <property type="match status" value="1"/>
</dbReference>
<dbReference type="CDD" id="cd01542">
    <property type="entry name" value="PBP1_TreR-like"/>
    <property type="match status" value="1"/>
</dbReference>
<organism evidence="5 6">
    <name type="scientific">Desemzia incerta</name>
    <dbReference type="NCBI Taxonomy" id="82801"/>
    <lineage>
        <taxon>Bacteria</taxon>
        <taxon>Bacillati</taxon>
        <taxon>Bacillota</taxon>
        <taxon>Bacilli</taxon>
        <taxon>Lactobacillales</taxon>
        <taxon>Carnobacteriaceae</taxon>
        <taxon>Desemzia</taxon>
    </lineage>
</organism>
<keyword evidence="1" id="KW-0805">Transcription regulation</keyword>
<dbReference type="AlphaFoldDB" id="A0A1I5XM52"/>
<dbReference type="Proteomes" id="UP000199136">
    <property type="component" value="Unassembled WGS sequence"/>
</dbReference>
<evidence type="ECO:0000256" key="1">
    <source>
        <dbReference type="ARBA" id="ARBA00023015"/>
    </source>
</evidence>
<dbReference type="GO" id="GO:0003700">
    <property type="term" value="F:DNA-binding transcription factor activity"/>
    <property type="evidence" value="ECO:0007669"/>
    <property type="project" value="TreeGrafter"/>
</dbReference>
<accession>A0A1I5XM52</accession>
<reference evidence="5 6" key="1">
    <citation type="submission" date="2016-10" db="EMBL/GenBank/DDBJ databases">
        <authorList>
            <person name="de Groot N.N."/>
        </authorList>
    </citation>
    <scope>NUCLEOTIDE SEQUENCE [LARGE SCALE GENOMIC DNA]</scope>
    <source>
        <strain evidence="5 6">DSM 20581</strain>
    </source>
</reference>
<dbReference type="Pfam" id="PF13377">
    <property type="entry name" value="Peripla_BP_3"/>
    <property type="match status" value="1"/>
</dbReference>
<dbReference type="SUPFAM" id="SSF47413">
    <property type="entry name" value="lambda repressor-like DNA-binding domains"/>
    <property type="match status" value="1"/>
</dbReference>
<dbReference type="SUPFAM" id="SSF53822">
    <property type="entry name" value="Periplasmic binding protein-like I"/>
    <property type="match status" value="1"/>
</dbReference>
<feature type="domain" description="HTH lacI-type" evidence="4">
    <location>
        <begin position="2"/>
        <end position="55"/>
    </location>
</feature>
<protein>
    <submittedName>
        <fullName evidence="5">Transcriptional regulator, LacI family</fullName>
    </submittedName>
</protein>
<dbReference type="Gene3D" id="3.40.50.2300">
    <property type="match status" value="2"/>
</dbReference>
<dbReference type="InterPro" id="IPR046335">
    <property type="entry name" value="LacI/GalR-like_sensor"/>
</dbReference>